<keyword evidence="3" id="KW-1185">Reference proteome</keyword>
<dbReference type="PANTHER" id="PTHR19372:SF7">
    <property type="entry name" value="SULFITE OXIDASE, MITOCHONDRIAL"/>
    <property type="match status" value="1"/>
</dbReference>
<comment type="caution">
    <text evidence="2">The sequence shown here is derived from an EMBL/GenBank/DDBJ whole genome shotgun (WGS) entry which is preliminary data.</text>
</comment>
<dbReference type="Proteomes" id="UP001501637">
    <property type="component" value="Unassembled WGS sequence"/>
</dbReference>
<dbReference type="InterPro" id="IPR014756">
    <property type="entry name" value="Ig_E-set"/>
</dbReference>
<proteinExistence type="predicted"/>
<organism evidence="2 3">
    <name type="scientific">Streptomyces rectiviolaceus</name>
    <dbReference type="NCBI Taxonomy" id="332591"/>
    <lineage>
        <taxon>Bacteria</taxon>
        <taxon>Bacillati</taxon>
        <taxon>Actinomycetota</taxon>
        <taxon>Actinomycetes</taxon>
        <taxon>Kitasatosporales</taxon>
        <taxon>Streptomycetaceae</taxon>
        <taxon>Streptomyces</taxon>
    </lineage>
</organism>
<dbReference type="RefSeq" id="WP_344519985.1">
    <property type="nucleotide sequence ID" value="NZ_BAAAUG010000025.1"/>
</dbReference>
<dbReference type="SUPFAM" id="SSF56524">
    <property type="entry name" value="Oxidoreductase molybdopterin-binding domain"/>
    <property type="match status" value="1"/>
</dbReference>
<evidence type="ECO:0000259" key="1">
    <source>
        <dbReference type="Pfam" id="PF00174"/>
    </source>
</evidence>
<protein>
    <recommendedName>
        <fullName evidence="1">Oxidoreductase molybdopterin-binding domain-containing protein</fullName>
    </recommendedName>
</protein>
<dbReference type="InterPro" id="IPR036374">
    <property type="entry name" value="OxRdtase_Mopterin-bd_sf"/>
</dbReference>
<dbReference type="PANTHER" id="PTHR19372">
    <property type="entry name" value="SULFITE REDUCTASE"/>
    <property type="match status" value="1"/>
</dbReference>
<dbReference type="Pfam" id="PF00174">
    <property type="entry name" value="Oxidored_molyb"/>
    <property type="match status" value="1"/>
</dbReference>
<dbReference type="EMBL" id="BAAAUG010000025">
    <property type="protein sequence ID" value="GAA3094423.1"/>
    <property type="molecule type" value="Genomic_DNA"/>
</dbReference>
<reference evidence="3" key="1">
    <citation type="journal article" date="2019" name="Int. J. Syst. Evol. Microbiol.">
        <title>The Global Catalogue of Microorganisms (GCM) 10K type strain sequencing project: providing services to taxonomists for standard genome sequencing and annotation.</title>
        <authorList>
            <consortium name="The Broad Institute Genomics Platform"/>
            <consortium name="The Broad Institute Genome Sequencing Center for Infectious Disease"/>
            <person name="Wu L."/>
            <person name="Ma J."/>
        </authorList>
    </citation>
    <scope>NUCLEOTIDE SEQUENCE [LARGE SCALE GENOMIC DNA]</scope>
    <source>
        <strain evidence="3">JCM 9092</strain>
    </source>
</reference>
<dbReference type="SUPFAM" id="SSF81296">
    <property type="entry name" value="E set domains"/>
    <property type="match status" value="1"/>
</dbReference>
<dbReference type="Gene3D" id="2.60.40.650">
    <property type="match status" value="1"/>
</dbReference>
<sequence>MTTQVSASEPDFTPLDDVFVRKHLGVPDIDVTDWTLVVEGLVERPLRLDMDAVLALGTERLPAFHECFGSPFAPDVPTRAVAQVEWAGVPLAVLLDRAVPLAEARHVWFEGADTGSFQGQDGLTYVKDLPLSVARGDVFLAHRMNGEPLRAEHGFPLRAVVPRMFGTNSVKWLTRIVLADRRADGVFTTQFYNRVLPGDSAPSPVREVDVSSKLFVPGEGDELPAGVAELSGRAWSTTEIVGVDVSVDGGAWEAAEVEAPGSGPTWQRFSLMRELAPGPHRIRCRARDLAGRVQPLDGARNSVHEVGVEVGLNRRTG</sequence>
<dbReference type="InterPro" id="IPR000572">
    <property type="entry name" value="OxRdtase_Mopterin-bd_dom"/>
</dbReference>
<dbReference type="PRINTS" id="PR00407">
    <property type="entry name" value="EUMOPTERIN"/>
</dbReference>
<gene>
    <name evidence="2" type="ORF">GCM10010449_17640</name>
</gene>
<dbReference type="Gene3D" id="3.90.420.10">
    <property type="entry name" value="Oxidoreductase, molybdopterin-binding domain"/>
    <property type="match status" value="1"/>
</dbReference>
<accession>A0ABP6MC90</accession>
<evidence type="ECO:0000313" key="2">
    <source>
        <dbReference type="EMBL" id="GAA3094423.1"/>
    </source>
</evidence>
<feature type="domain" description="Oxidoreductase molybdopterin-binding" evidence="1">
    <location>
        <begin position="23"/>
        <end position="185"/>
    </location>
</feature>
<evidence type="ECO:0000313" key="3">
    <source>
        <dbReference type="Proteomes" id="UP001501637"/>
    </source>
</evidence>
<dbReference type="InterPro" id="IPR008335">
    <property type="entry name" value="Mopterin_OxRdtase_euk"/>
</dbReference>
<name>A0ABP6MC90_9ACTN</name>